<keyword evidence="3" id="KW-1185">Reference proteome</keyword>
<comment type="caution">
    <text evidence="2">The sequence shown here is derived from an EMBL/GenBank/DDBJ whole genome shotgun (WGS) entry which is preliminary data.</text>
</comment>
<gene>
    <name evidence="2" type="ORF">ACFPCS_06430</name>
</gene>
<name>A0ABV9THX4_9MICC</name>
<feature type="compositionally biased region" description="Basic and acidic residues" evidence="1">
    <location>
        <begin position="40"/>
        <end position="50"/>
    </location>
</feature>
<dbReference type="EMBL" id="JBHSIW010000007">
    <property type="protein sequence ID" value="MFC4903199.1"/>
    <property type="molecule type" value="Genomic_DNA"/>
</dbReference>
<dbReference type="RefSeq" id="WP_277550549.1">
    <property type="nucleotide sequence ID" value="NZ_JARAMH010000004.1"/>
</dbReference>
<evidence type="ECO:0000313" key="3">
    <source>
        <dbReference type="Proteomes" id="UP001595797"/>
    </source>
</evidence>
<protein>
    <submittedName>
        <fullName evidence="2">Uncharacterized protein</fullName>
    </submittedName>
</protein>
<accession>A0ABV9THX4</accession>
<dbReference type="Proteomes" id="UP001595797">
    <property type="component" value="Unassembled WGS sequence"/>
</dbReference>
<evidence type="ECO:0000256" key="1">
    <source>
        <dbReference type="SAM" id="MobiDB-lite"/>
    </source>
</evidence>
<reference evidence="3" key="1">
    <citation type="journal article" date="2019" name="Int. J. Syst. Evol. Microbiol.">
        <title>The Global Catalogue of Microorganisms (GCM) 10K type strain sequencing project: providing services to taxonomists for standard genome sequencing and annotation.</title>
        <authorList>
            <consortium name="The Broad Institute Genomics Platform"/>
            <consortium name="The Broad Institute Genome Sequencing Center for Infectious Disease"/>
            <person name="Wu L."/>
            <person name="Ma J."/>
        </authorList>
    </citation>
    <scope>NUCLEOTIDE SEQUENCE [LARGE SCALE GENOMIC DNA]</scope>
    <source>
        <strain evidence="3">CGMCC 4.6946</strain>
    </source>
</reference>
<organism evidence="2 3">
    <name type="scientific">Kocuria oceani</name>
    <dbReference type="NCBI Taxonomy" id="988827"/>
    <lineage>
        <taxon>Bacteria</taxon>
        <taxon>Bacillati</taxon>
        <taxon>Actinomycetota</taxon>
        <taxon>Actinomycetes</taxon>
        <taxon>Micrococcales</taxon>
        <taxon>Micrococcaceae</taxon>
        <taxon>Kocuria</taxon>
    </lineage>
</organism>
<evidence type="ECO:0000313" key="2">
    <source>
        <dbReference type="EMBL" id="MFC4903199.1"/>
    </source>
</evidence>
<proteinExistence type="predicted"/>
<feature type="region of interest" description="Disordered" evidence="1">
    <location>
        <begin position="1"/>
        <end position="105"/>
    </location>
</feature>
<sequence>MAAHTLHTVGHSTRSAGERGELLREFGGQRVAGIRTAPRSRTDPQFDLDRLPATPARAGTGHNRCRGPGGLRRASKNPVSTAWRNASFRGDGDRITHLGGEPCGT</sequence>